<dbReference type="InterPro" id="IPR013923">
    <property type="entry name" value="Autophagy-rel_prot_16_dom"/>
</dbReference>
<dbReference type="InterPro" id="IPR045160">
    <property type="entry name" value="ATG16"/>
</dbReference>
<dbReference type="GO" id="GO:0005829">
    <property type="term" value="C:cytosol"/>
    <property type="evidence" value="ECO:0007669"/>
    <property type="project" value="UniProtKB-SubCell"/>
</dbReference>
<evidence type="ECO:0000256" key="3">
    <source>
        <dbReference type="ARBA" id="ARBA00022448"/>
    </source>
</evidence>
<name>A0A9D3LWE8_ANGAN</name>
<comment type="similarity">
    <text evidence="2">Belongs to the WD repeat ATG16 family.</text>
</comment>
<feature type="region of interest" description="Disordered" evidence="14">
    <location>
        <begin position="246"/>
        <end position="266"/>
    </location>
</feature>
<evidence type="ECO:0000256" key="2">
    <source>
        <dbReference type="ARBA" id="ARBA00009271"/>
    </source>
</evidence>
<evidence type="ECO:0000256" key="6">
    <source>
        <dbReference type="ARBA" id="ARBA00022737"/>
    </source>
</evidence>
<proteinExistence type="inferred from homology"/>
<keyword evidence="17" id="KW-1185">Reference proteome</keyword>
<gene>
    <name evidence="16" type="ORF">ANANG_G00239290</name>
</gene>
<evidence type="ECO:0000256" key="12">
    <source>
        <dbReference type="ARBA" id="ARBA00082487"/>
    </source>
</evidence>
<keyword evidence="3" id="KW-0813">Transport</keyword>
<evidence type="ECO:0000256" key="4">
    <source>
        <dbReference type="ARBA" id="ARBA00022490"/>
    </source>
</evidence>
<dbReference type="FunFam" id="2.130.10.10:FF:000199">
    <property type="entry name" value="autophagy-related protein 16-2 isoform X1"/>
    <property type="match status" value="1"/>
</dbReference>
<feature type="repeat" description="WD" evidence="13">
    <location>
        <begin position="413"/>
        <end position="454"/>
    </location>
</feature>
<evidence type="ECO:0000256" key="10">
    <source>
        <dbReference type="ARBA" id="ARBA00068248"/>
    </source>
</evidence>
<evidence type="ECO:0000256" key="13">
    <source>
        <dbReference type="PROSITE-ProRule" id="PRU00221"/>
    </source>
</evidence>
<dbReference type="InterPro" id="IPR001680">
    <property type="entry name" value="WD40_rpt"/>
</dbReference>
<evidence type="ECO:0000256" key="8">
    <source>
        <dbReference type="ARBA" id="ARBA00023054"/>
    </source>
</evidence>
<comment type="subcellular location">
    <subcellularLocation>
        <location evidence="1">Cytoplasm</location>
        <location evidence="1">Cytosol</location>
    </subcellularLocation>
</comment>
<evidence type="ECO:0000256" key="9">
    <source>
        <dbReference type="ARBA" id="ARBA00053879"/>
    </source>
</evidence>
<dbReference type="SUPFAM" id="SSF50978">
    <property type="entry name" value="WD40 repeat-like"/>
    <property type="match status" value="1"/>
</dbReference>
<dbReference type="GO" id="GO:0015031">
    <property type="term" value="P:protein transport"/>
    <property type="evidence" value="ECO:0007669"/>
    <property type="project" value="UniProtKB-KW"/>
</dbReference>
<dbReference type="SMART" id="SM00320">
    <property type="entry name" value="WD40"/>
    <property type="match status" value="7"/>
</dbReference>
<dbReference type="EMBL" id="JAFIRN010000013">
    <property type="protein sequence ID" value="KAG5837442.1"/>
    <property type="molecule type" value="Genomic_DNA"/>
</dbReference>
<evidence type="ECO:0000256" key="14">
    <source>
        <dbReference type="SAM" id="MobiDB-lite"/>
    </source>
</evidence>
<evidence type="ECO:0000313" key="16">
    <source>
        <dbReference type="EMBL" id="KAG5837442.1"/>
    </source>
</evidence>
<protein>
    <recommendedName>
        <fullName evidence="10">Protein Atg16l2</fullName>
    </recommendedName>
    <alternativeName>
        <fullName evidence="11">APG16-like 2</fullName>
    </alternativeName>
    <alternativeName>
        <fullName evidence="12">Autophagy-related protein 16-2</fullName>
    </alternativeName>
</protein>
<feature type="repeat" description="WD" evidence="13">
    <location>
        <begin position="327"/>
        <end position="368"/>
    </location>
</feature>
<dbReference type="Proteomes" id="UP001044222">
    <property type="component" value="Chromosome 13"/>
</dbReference>
<organism evidence="16 17">
    <name type="scientific">Anguilla anguilla</name>
    <name type="common">European freshwater eel</name>
    <name type="synonym">Muraena anguilla</name>
    <dbReference type="NCBI Taxonomy" id="7936"/>
    <lineage>
        <taxon>Eukaryota</taxon>
        <taxon>Metazoa</taxon>
        <taxon>Chordata</taxon>
        <taxon>Craniata</taxon>
        <taxon>Vertebrata</taxon>
        <taxon>Euteleostomi</taxon>
        <taxon>Actinopterygii</taxon>
        <taxon>Neopterygii</taxon>
        <taxon>Teleostei</taxon>
        <taxon>Anguilliformes</taxon>
        <taxon>Anguillidae</taxon>
        <taxon>Anguilla</taxon>
    </lineage>
</organism>
<keyword evidence="6" id="KW-0677">Repeat</keyword>
<dbReference type="GO" id="GO:0000045">
    <property type="term" value="P:autophagosome assembly"/>
    <property type="evidence" value="ECO:0007669"/>
    <property type="project" value="InterPro"/>
</dbReference>
<dbReference type="InterPro" id="IPR020472">
    <property type="entry name" value="WD40_PAC1"/>
</dbReference>
<dbReference type="GO" id="GO:0034274">
    <property type="term" value="C:Atg12-Atg5-Atg16 complex"/>
    <property type="evidence" value="ECO:0007669"/>
    <property type="project" value="UniProtKB-ARBA"/>
</dbReference>
<dbReference type="Gene3D" id="2.130.10.10">
    <property type="entry name" value="YVTN repeat-like/Quinoprotein amine dehydrogenase"/>
    <property type="match status" value="2"/>
</dbReference>
<dbReference type="PROSITE" id="PS50294">
    <property type="entry name" value="WD_REPEATS_REGION"/>
    <property type="match status" value="5"/>
</dbReference>
<dbReference type="PANTHER" id="PTHR19878:SF7">
    <property type="entry name" value="PROTEIN ATG16L2"/>
    <property type="match status" value="1"/>
</dbReference>
<feature type="domain" description="Autophagy-related protein 16" evidence="15">
    <location>
        <begin position="37"/>
        <end position="214"/>
    </location>
</feature>
<dbReference type="PANTHER" id="PTHR19878">
    <property type="entry name" value="AUTOPHAGY PROTEIN 16-LIKE"/>
    <property type="match status" value="1"/>
</dbReference>
<evidence type="ECO:0000256" key="11">
    <source>
        <dbReference type="ARBA" id="ARBA00076331"/>
    </source>
</evidence>
<accession>A0A9D3LWE8</accession>
<dbReference type="PROSITE" id="PS50082">
    <property type="entry name" value="WD_REPEATS_2"/>
    <property type="match status" value="5"/>
</dbReference>
<dbReference type="PROSITE" id="PS00678">
    <property type="entry name" value="WD_REPEATS_1"/>
    <property type="match status" value="3"/>
</dbReference>
<dbReference type="Pfam" id="PF08614">
    <property type="entry name" value="ATG16"/>
    <property type="match status" value="1"/>
</dbReference>
<keyword evidence="7" id="KW-0653">Protein transport</keyword>
<keyword evidence="4" id="KW-0963">Cytoplasm</keyword>
<dbReference type="InterPro" id="IPR015943">
    <property type="entry name" value="WD40/YVTN_repeat-like_dom_sf"/>
</dbReference>
<evidence type="ECO:0000259" key="15">
    <source>
        <dbReference type="Pfam" id="PF08614"/>
    </source>
</evidence>
<evidence type="ECO:0000256" key="7">
    <source>
        <dbReference type="ARBA" id="ARBA00022927"/>
    </source>
</evidence>
<comment type="caution">
    <text evidence="16">The sequence shown here is derived from an EMBL/GenBank/DDBJ whole genome shotgun (WGS) entry which is preliminary data.</text>
</comment>
<dbReference type="PRINTS" id="PR00320">
    <property type="entry name" value="GPROTEINBRPT"/>
</dbReference>
<evidence type="ECO:0000256" key="5">
    <source>
        <dbReference type="ARBA" id="ARBA00022574"/>
    </source>
</evidence>
<feature type="repeat" description="WD" evidence="13">
    <location>
        <begin position="551"/>
        <end position="580"/>
    </location>
</feature>
<dbReference type="Pfam" id="PF00400">
    <property type="entry name" value="WD40"/>
    <property type="match status" value="6"/>
</dbReference>
<keyword evidence="8" id="KW-0175">Coiled coil</keyword>
<feature type="repeat" description="WD" evidence="13">
    <location>
        <begin position="371"/>
        <end position="405"/>
    </location>
</feature>
<evidence type="ECO:0000313" key="17">
    <source>
        <dbReference type="Proteomes" id="UP001044222"/>
    </source>
</evidence>
<feature type="repeat" description="WD" evidence="13">
    <location>
        <begin position="582"/>
        <end position="616"/>
    </location>
</feature>
<keyword evidence="5 13" id="KW-0853">WD repeat</keyword>
<dbReference type="InterPro" id="IPR019775">
    <property type="entry name" value="WD40_repeat_CS"/>
</dbReference>
<dbReference type="InterPro" id="IPR036322">
    <property type="entry name" value="WD40_repeat_dom_sf"/>
</dbReference>
<sequence length="616" mass="68596">MWMLRSTMAAFECLGSPSEAGRLSSTTETTAEKWKRHIIRQLKLRDRSQKIMFQDVILSYVKLLERSHQKALIAQGILGSVARHPLQPCKDSFSSVISQDANAVRVLRKTSGDLAYQVVELQQAIRIKDSVLDEQHARMCEVKRRLGAVEAEFLSLQARVEEVREGNCTLKREYDSLLERHHVMDQTYRVEKVRGSELLEDMIQSKRLAAANMNSKNEKRVRAREASLQKELETATKKELDIDVGFGSGVPTKPASPKSGSPENSERFHRRLFRSASATSPRILDSIKELFEKKRRGNTVSSLEEDIYAPVGICVAARVPAKALHFLDAHELGINAVRFSSSSNLLATGGTDRVIKLWDVTAGMLYNRGSLDGSNEGITSIEFDPTGTKILAASYDKSALYWSLDDCAPKFTLTGHSRKVTAAKFKCSLRQVVTGSADRTVKVWDLQRAACIQTIDVLSYCSDVVCSEYFIISGHYDRKIRFWDSRAASCTQEVPLQGKVTSLDICPDHRQLLSCSRDESLQVVDLRMSNSRRTYRADGFKCGCDSTKAIFSPDGNYLAAGSADGAVYIWNVNSGNLETCLPGMHSSSVNALSWSASGQYVVSVDKSRRAVLWSDF</sequence>
<dbReference type="AlphaFoldDB" id="A0A9D3LWE8"/>
<comment type="function">
    <text evidence="9">May play a role in regulating epithelial homeostasis in an ATG16L1-dependent manner.</text>
</comment>
<evidence type="ECO:0000256" key="1">
    <source>
        <dbReference type="ARBA" id="ARBA00004514"/>
    </source>
</evidence>
<dbReference type="CDD" id="cd00200">
    <property type="entry name" value="WD40"/>
    <property type="match status" value="1"/>
</dbReference>
<reference evidence="16" key="1">
    <citation type="submission" date="2021-01" db="EMBL/GenBank/DDBJ databases">
        <title>A chromosome-scale assembly of European eel, Anguilla anguilla.</title>
        <authorList>
            <person name="Henkel C."/>
            <person name="Jong-Raadsen S.A."/>
            <person name="Dufour S."/>
            <person name="Weltzien F.-A."/>
            <person name="Palstra A.P."/>
            <person name="Pelster B."/>
            <person name="Spaink H.P."/>
            <person name="Van Den Thillart G.E."/>
            <person name="Jansen H."/>
            <person name="Zahm M."/>
            <person name="Klopp C."/>
            <person name="Cedric C."/>
            <person name="Louis A."/>
            <person name="Berthelot C."/>
            <person name="Parey E."/>
            <person name="Roest Crollius H."/>
            <person name="Montfort J."/>
            <person name="Robinson-Rechavi M."/>
            <person name="Bucao C."/>
            <person name="Bouchez O."/>
            <person name="Gislard M."/>
            <person name="Lluch J."/>
            <person name="Milhes M."/>
            <person name="Lampietro C."/>
            <person name="Lopez Roques C."/>
            <person name="Donnadieu C."/>
            <person name="Braasch I."/>
            <person name="Desvignes T."/>
            <person name="Postlethwait J."/>
            <person name="Bobe J."/>
            <person name="Guiguen Y."/>
            <person name="Dirks R."/>
        </authorList>
    </citation>
    <scope>NUCLEOTIDE SEQUENCE</scope>
    <source>
        <strain evidence="16">Tag_6206</strain>
        <tissue evidence="16">Liver</tissue>
    </source>
</reference>